<organism evidence="1 2">
    <name type="scientific">Helicostylum pulchrum</name>
    <dbReference type="NCBI Taxonomy" id="562976"/>
    <lineage>
        <taxon>Eukaryota</taxon>
        <taxon>Fungi</taxon>
        <taxon>Fungi incertae sedis</taxon>
        <taxon>Mucoromycota</taxon>
        <taxon>Mucoromycotina</taxon>
        <taxon>Mucoromycetes</taxon>
        <taxon>Mucorales</taxon>
        <taxon>Mucorineae</taxon>
        <taxon>Mucoraceae</taxon>
        <taxon>Helicostylum</taxon>
    </lineage>
</organism>
<gene>
    <name evidence="1" type="ORF">HPULCUR_005610</name>
</gene>
<name>A0ABP9Y0F7_9FUNG</name>
<dbReference type="Proteomes" id="UP001476247">
    <property type="component" value="Unassembled WGS sequence"/>
</dbReference>
<sequence length="223" mass="25776">MQEGGTYIEICSNLNRSLFNPDDRTQVDKLIALSRNNIASPAALHYVFIVPSQWDESIRQDTIRPIFIDSELIASEDHPDRLLFYTDLESIYYNLQKDPITGNTFKDGQKLVFCRFSSVEKKEILVKLDLIQSEKNNIFDFSDSMLFPKVINSTSFSFSEKSIKKSLEEFLKKKLFPSDDVNQEQSSYSRYMKLKCQDYAIIDKIVDDIYSGDLTGMVIELDI</sequence>
<proteinExistence type="predicted"/>
<evidence type="ECO:0000313" key="2">
    <source>
        <dbReference type="Proteomes" id="UP001476247"/>
    </source>
</evidence>
<reference evidence="1 2" key="1">
    <citation type="submission" date="2024-04" db="EMBL/GenBank/DDBJ databases">
        <title>genome sequences of Mucor flavus KT1a and Helicostylum pulchrum KT1b strains isolation_sourced from the surface of a dry-aged beef.</title>
        <authorList>
            <person name="Toyotome T."/>
            <person name="Hosono M."/>
            <person name="Torimaru M."/>
            <person name="Fukuda K."/>
            <person name="Mikami N."/>
        </authorList>
    </citation>
    <scope>NUCLEOTIDE SEQUENCE [LARGE SCALE GENOMIC DNA]</scope>
    <source>
        <strain evidence="1 2">KT1b</strain>
    </source>
</reference>
<accession>A0ABP9Y0F7</accession>
<comment type="caution">
    <text evidence="1">The sequence shown here is derived from an EMBL/GenBank/DDBJ whole genome shotgun (WGS) entry which is preliminary data.</text>
</comment>
<dbReference type="EMBL" id="BAABUJ010000015">
    <property type="protein sequence ID" value="GAA5800185.1"/>
    <property type="molecule type" value="Genomic_DNA"/>
</dbReference>
<protein>
    <submittedName>
        <fullName evidence="1">Uncharacterized protein</fullName>
    </submittedName>
</protein>
<evidence type="ECO:0000313" key="1">
    <source>
        <dbReference type="EMBL" id="GAA5800185.1"/>
    </source>
</evidence>
<keyword evidence="2" id="KW-1185">Reference proteome</keyword>